<evidence type="ECO:0000313" key="3">
    <source>
        <dbReference type="Proteomes" id="UP000034601"/>
    </source>
</evidence>
<feature type="domain" description="Aminoglycoside phosphotransferase" evidence="1">
    <location>
        <begin position="46"/>
        <end position="262"/>
    </location>
</feature>
<evidence type="ECO:0000313" key="2">
    <source>
        <dbReference type="EMBL" id="KKR82946.1"/>
    </source>
</evidence>
<name>A0A0G0U6W1_9BACT</name>
<keyword evidence="2" id="KW-0808">Transferase</keyword>
<dbReference type="InterPro" id="IPR011009">
    <property type="entry name" value="Kinase-like_dom_sf"/>
</dbReference>
<dbReference type="Proteomes" id="UP000034601">
    <property type="component" value="Unassembled WGS sequence"/>
</dbReference>
<dbReference type="Gene3D" id="3.30.200.150">
    <property type="match status" value="1"/>
</dbReference>
<proteinExistence type="predicted"/>
<comment type="caution">
    <text evidence="2">The sequence shown here is derived from an EMBL/GenBank/DDBJ whole genome shotgun (WGS) entry which is preliminary data.</text>
</comment>
<organism evidence="2 3">
    <name type="scientific">Candidatus Daviesbacteria bacterium GW2011_GWA2_40_9</name>
    <dbReference type="NCBI Taxonomy" id="1618424"/>
    <lineage>
        <taxon>Bacteria</taxon>
        <taxon>Candidatus Daviesiibacteriota</taxon>
    </lineage>
</organism>
<dbReference type="SUPFAM" id="SSF56112">
    <property type="entry name" value="Protein kinase-like (PK-like)"/>
    <property type="match status" value="1"/>
</dbReference>
<reference evidence="2 3" key="1">
    <citation type="journal article" date="2015" name="Nature">
        <title>rRNA introns, odd ribosomes, and small enigmatic genomes across a large radiation of phyla.</title>
        <authorList>
            <person name="Brown C.T."/>
            <person name="Hug L.A."/>
            <person name="Thomas B.C."/>
            <person name="Sharon I."/>
            <person name="Castelle C.J."/>
            <person name="Singh A."/>
            <person name="Wilkins M.J."/>
            <person name="Williams K.H."/>
            <person name="Banfield J.F."/>
        </authorList>
    </citation>
    <scope>NUCLEOTIDE SEQUENCE [LARGE SCALE GENOMIC DNA]</scope>
</reference>
<gene>
    <name evidence="2" type="ORF">UU29_C0008G0055</name>
</gene>
<dbReference type="InterPro" id="IPR002575">
    <property type="entry name" value="Aminoglycoside_PTrfase"/>
</dbReference>
<dbReference type="Pfam" id="PF01636">
    <property type="entry name" value="APH"/>
    <property type="match status" value="1"/>
</dbReference>
<protein>
    <submittedName>
        <fullName evidence="2">Fructosamine/ketosamine-3-kinase</fullName>
    </submittedName>
</protein>
<sequence length="331" mass="37897">MDTKKEPTDYEKYLASVHSKLATPDEVIEGVVREGCGLEVVSKTKIVAGEANEVYDIATSKGQHVVLRISPHGHPDFQQEIWAINEAKKVKVPAPTILLVKYVKVEGEERSLCLMEKLDGEPLERGGIDFGKLDLSLQRNLIRQGGEILSRIHSIETQGVGWIIGAGKGQYTNSDELIDYLMGKRKQFEGVADAEGLERTQIGRAFDIIGSFRNWYRGVKPHLNHGDFGHKHFMMKDNRITGILDWGGVRSDTPIYDIAMWDYWFGEYIPTEWLKEGYTDKSLFGDNFEDVLHMLRLFKGLEILDWYHQRKYKPAVEKAEAKFLRDLDYFK</sequence>
<dbReference type="Gene3D" id="3.90.1200.10">
    <property type="match status" value="1"/>
</dbReference>
<dbReference type="GO" id="GO:0016301">
    <property type="term" value="F:kinase activity"/>
    <property type="evidence" value="ECO:0007669"/>
    <property type="project" value="UniProtKB-KW"/>
</dbReference>
<keyword evidence="2" id="KW-0418">Kinase</keyword>
<dbReference type="PANTHER" id="PTHR21310">
    <property type="entry name" value="AMINOGLYCOSIDE PHOSPHOTRANSFERASE-RELATED-RELATED"/>
    <property type="match status" value="1"/>
</dbReference>
<dbReference type="EMBL" id="LCAB01000008">
    <property type="protein sequence ID" value="KKR82946.1"/>
    <property type="molecule type" value="Genomic_DNA"/>
</dbReference>
<evidence type="ECO:0000259" key="1">
    <source>
        <dbReference type="Pfam" id="PF01636"/>
    </source>
</evidence>
<dbReference type="AlphaFoldDB" id="A0A0G0U6W1"/>
<dbReference type="InterPro" id="IPR051678">
    <property type="entry name" value="AGP_Transferase"/>
</dbReference>
<accession>A0A0G0U6W1</accession>